<dbReference type="AlphaFoldDB" id="A0A0F9C0F1"/>
<dbReference type="EMBL" id="LAZR01038391">
    <property type="protein sequence ID" value="KKL19682.1"/>
    <property type="molecule type" value="Genomic_DNA"/>
</dbReference>
<evidence type="ECO:0000313" key="1">
    <source>
        <dbReference type="EMBL" id="KKL19682.1"/>
    </source>
</evidence>
<sequence length="189" mass="20485">FTRVVFQIAKPHVLCQLTDLAGAVHTTATVGAVTMQVKTFADTEVVEAGDEFHIAGHSATYVVTDDLTLANQATTGSALKFFPALETGAASDVVITFTSSTLTPALEDLVIRRCFARLVRFHGSKFLTRIPFGGANVFGNFRQLGRDIWDETEKDLNKAEPQTKKTYSKGGIRVGIFGAHGHHGHHGHH</sequence>
<organism evidence="1">
    <name type="scientific">marine sediment metagenome</name>
    <dbReference type="NCBI Taxonomy" id="412755"/>
    <lineage>
        <taxon>unclassified sequences</taxon>
        <taxon>metagenomes</taxon>
        <taxon>ecological metagenomes</taxon>
    </lineage>
</organism>
<accession>A0A0F9C0F1</accession>
<protein>
    <submittedName>
        <fullName evidence="1">Uncharacterized protein</fullName>
    </submittedName>
</protein>
<feature type="non-terminal residue" evidence="1">
    <location>
        <position position="1"/>
    </location>
</feature>
<gene>
    <name evidence="1" type="ORF">LCGC14_2463010</name>
</gene>
<comment type="caution">
    <text evidence="1">The sequence shown here is derived from an EMBL/GenBank/DDBJ whole genome shotgun (WGS) entry which is preliminary data.</text>
</comment>
<reference evidence="1" key="1">
    <citation type="journal article" date="2015" name="Nature">
        <title>Complex archaea that bridge the gap between prokaryotes and eukaryotes.</title>
        <authorList>
            <person name="Spang A."/>
            <person name="Saw J.H."/>
            <person name="Jorgensen S.L."/>
            <person name="Zaremba-Niedzwiedzka K."/>
            <person name="Martijn J."/>
            <person name="Lind A.E."/>
            <person name="van Eijk R."/>
            <person name="Schleper C."/>
            <person name="Guy L."/>
            <person name="Ettema T.J."/>
        </authorList>
    </citation>
    <scope>NUCLEOTIDE SEQUENCE</scope>
</reference>
<proteinExistence type="predicted"/>
<name>A0A0F9C0F1_9ZZZZ</name>